<keyword evidence="2" id="KW-1185">Reference proteome</keyword>
<dbReference type="AlphaFoldDB" id="A0A346Y194"/>
<reference evidence="1 2" key="1">
    <citation type="submission" date="2018-09" db="EMBL/GenBank/DDBJ databases">
        <title>Complete genome sequence of Euzebya sp. DY32-46 isolated from seawater of Pacific Ocean.</title>
        <authorList>
            <person name="Xu L."/>
            <person name="Wu Y.-H."/>
            <person name="Xu X.-W."/>
        </authorList>
    </citation>
    <scope>NUCLEOTIDE SEQUENCE [LARGE SCALE GENOMIC DNA]</scope>
    <source>
        <strain evidence="1 2">DY32-46</strain>
    </source>
</reference>
<dbReference type="OrthoDB" id="5242685at2"/>
<organism evidence="1 2">
    <name type="scientific">Euzebya pacifica</name>
    <dbReference type="NCBI Taxonomy" id="1608957"/>
    <lineage>
        <taxon>Bacteria</taxon>
        <taxon>Bacillati</taxon>
        <taxon>Actinomycetota</taxon>
        <taxon>Nitriliruptoria</taxon>
        <taxon>Euzebyales</taxon>
    </lineage>
</organism>
<dbReference type="EMBL" id="CP031165">
    <property type="protein sequence ID" value="AXV08241.1"/>
    <property type="molecule type" value="Genomic_DNA"/>
</dbReference>
<sequence>MVGNAEGCEGGRIVDAGAEQSDAIPYCPDVDGDGIADPPPTHGQIVAALCPTAPAPILATSPPDEGYTGLETWFWSTGTHQVTETGTVGGYAVSCQLEAVEFAVDTGDVHADEFGHPRHYTSTSPGHDGADTDITHLYERVDTYTQSLTITWSRRTQMGADRTTSSTTRDYPVLEIRAVATTGP</sequence>
<dbReference type="KEGG" id="euz:DVS28_a3568"/>
<gene>
    <name evidence="1" type="ORF">DVS28_a3568</name>
</gene>
<accession>A0A346Y194</accession>
<protein>
    <submittedName>
        <fullName evidence="1">Uncharacterized protein</fullName>
    </submittedName>
</protein>
<evidence type="ECO:0000313" key="1">
    <source>
        <dbReference type="EMBL" id="AXV08241.1"/>
    </source>
</evidence>
<evidence type="ECO:0000313" key="2">
    <source>
        <dbReference type="Proteomes" id="UP000264006"/>
    </source>
</evidence>
<name>A0A346Y194_9ACTN</name>
<proteinExistence type="predicted"/>
<dbReference type="Proteomes" id="UP000264006">
    <property type="component" value="Chromosome"/>
</dbReference>